<feature type="non-terminal residue" evidence="1">
    <location>
        <position position="68"/>
    </location>
</feature>
<accession>A0A9D5K1B9</accession>
<proteinExistence type="predicted"/>
<protein>
    <submittedName>
        <fullName evidence="1">Uncharacterized protein</fullName>
    </submittedName>
</protein>
<evidence type="ECO:0000313" key="1">
    <source>
        <dbReference type="EMBL" id="MBD3327641.1"/>
    </source>
</evidence>
<gene>
    <name evidence="1" type="ORF">GF339_23865</name>
</gene>
<dbReference type="AlphaFoldDB" id="A0A9D5K1B9"/>
<name>A0A9D5K1B9_9BACT</name>
<reference evidence="1" key="1">
    <citation type="submission" date="2019-11" db="EMBL/GenBank/DDBJ databases">
        <title>Microbial mats filling the niche in hypersaline microbial mats.</title>
        <authorList>
            <person name="Wong H.L."/>
            <person name="Macleod F.I."/>
            <person name="White R.A. III"/>
            <person name="Burns B.P."/>
        </authorList>
    </citation>
    <scope>NUCLEOTIDE SEQUENCE</scope>
    <source>
        <strain evidence="1">Rbin_158</strain>
    </source>
</reference>
<comment type="caution">
    <text evidence="1">The sequence shown here is derived from an EMBL/GenBank/DDBJ whole genome shotgun (WGS) entry which is preliminary data.</text>
</comment>
<organism evidence="1 2">
    <name type="scientific">candidate division KSB3 bacterium</name>
    <dbReference type="NCBI Taxonomy" id="2044937"/>
    <lineage>
        <taxon>Bacteria</taxon>
        <taxon>candidate division KSB3</taxon>
    </lineage>
</organism>
<sequence length="68" mass="7732">MHASHDKLDIILINIDYWFPSSSALAVLDPYLKQHGINSRVISSSEIDQYIDQAEIFGISVMDHVYPI</sequence>
<dbReference type="Proteomes" id="UP000649604">
    <property type="component" value="Unassembled WGS sequence"/>
</dbReference>
<dbReference type="EMBL" id="WJJP01000768">
    <property type="protein sequence ID" value="MBD3327641.1"/>
    <property type="molecule type" value="Genomic_DNA"/>
</dbReference>
<evidence type="ECO:0000313" key="2">
    <source>
        <dbReference type="Proteomes" id="UP000649604"/>
    </source>
</evidence>